<reference evidence="2" key="1">
    <citation type="journal article" date="2014" name="Int. J. Syst. Evol. Microbiol.">
        <title>Complete genome sequence of Corynebacterium casei LMG S-19264T (=DSM 44701T), isolated from a smear-ripened cheese.</title>
        <authorList>
            <consortium name="US DOE Joint Genome Institute (JGI-PGF)"/>
            <person name="Walter F."/>
            <person name="Albersmeier A."/>
            <person name="Kalinowski J."/>
            <person name="Ruckert C."/>
        </authorList>
    </citation>
    <scope>NUCLEOTIDE SEQUENCE</scope>
    <source>
        <strain evidence="2">KCTC 42650</strain>
    </source>
</reference>
<dbReference type="AlphaFoldDB" id="A0A8J3M7L8"/>
<evidence type="ECO:0000259" key="1">
    <source>
        <dbReference type="Pfam" id="PF20056"/>
    </source>
</evidence>
<organism evidence="2 3">
    <name type="scientific">Seohaeicola zhoushanensis</name>
    <dbReference type="NCBI Taxonomy" id="1569283"/>
    <lineage>
        <taxon>Bacteria</taxon>
        <taxon>Pseudomonadati</taxon>
        <taxon>Pseudomonadota</taxon>
        <taxon>Alphaproteobacteria</taxon>
        <taxon>Rhodobacterales</taxon>
        <taxon>Roseobacteraceae</taxon>
        <taxon>Seohaeicola</taxon>
    </lineage>
</organism>
<dbReference type="Proteomes" id="UP000626220">
    <property type="component" value="Unassembled WGS sequence"/>
</dbReference>
<dbReference type="InterPro" id="IPR045601">
    <property type="entry name" value="DUF6455"/>
</dbReference>
<protein>
    <recommendedName>
        <fullName evidence="1">DUF6455 domain-containing protein</fullName>
    </recommendedName>
</protein>
<gene>
    <name evidence="2" type="ORF">GCM10017056_20160</name>
</gene>
<reference evidence="2" key="2">
    <citation type="submission" date="2020-09" db="EMBL/GenBank/DDBJ databases">
        <authorList>
            <person name="Sun Q."/>
            <person name="Kim S."/>
        </authorList>
    </citation>
    <scope>NUCLEOTIDE SEQUENCE</scope>
    <source>
        <strain evidence="2">KCTC 42650</strain>
    </source>
</reference>
<sequence length="88" mass="9681">MERAMTDMPNFRRHAALVDEMAGALGVDLEEAALRGKLDLDEISDAVLRCTGCTNPDHCQGVLATKPQLEQAPGYCRNRDLMHRLAAD</sequence>
<accession>A0A8J3M7L8</accession>
<comment type="caution">
    <text evidence="2">The sequence shown here is derived from an EMBL/GenBank/DDBJ whole genome shotgun (WGS) entry which is preliminary data.</text>
</comment>
<dbReference type="Pfam" id="PF20056">
    <property type="entry name" value="DUF6455"/>
    <property type="match status" value="1"/>
</dbReference>
<evidence type="ECO:0000313" key="2">
    <source>
        <dbReference type="EMBL" id="GHF48579.1"/>
    </source>
</evidence>
<evidence type="ECO:0000313" key="3">
    <source>
        <dbReference type="Proteomes" id="UP000626220"/>
    </source>
</evidence>
<proteinExistence type="predicted"/>
<dbReference type="EMBL" id="BNCJ01000004">
    <property type="protein sequence ID" value="GHF48579.1"/>
    <property type="molecule type" value="Genomic_DNA"/>
</dbReference>
<feature type="domain" description="DUF6455" evidence="1">
    <location>
        <begin position="5"/>
        <end position="87"/>
    </location>
</feature>
<name>A0A8J3M7L8_9RHOB</name>
<keyword evidence="3" id="KW-1185">Reference proteome</keyword>